<feature type="region of interest" description="Disordered" evidence="1">
    <location>
        <begin position="126"/>
        <end position="153"/>
    </location>
</feature>
<reference evidence="2" key="1">
    <citation type="journal article" date="2023" name="Mol. Phylogenet. Evol.">
        <title>Genome-scale phylogeny and comparative genomics of the fungal order Sordariales.</title>
        <authorList>
            <person name="Hensen N."/>
            <person name="Bonometti L."/>
            <person name="Westerberg I."/>
            <person name="Brannstrom I.O."/>
            <person name="Guillou S."/>
            <person name="Cros-Aarteil S."/>
            <person name="Calhoun S."/>
            <person name="Haridas S."/>
            <person name="Kuo A."/>
            <person name="Mondo S."/>
            <person name="Pangilinan J."/>
            <person name="Riley R."/>
            <person name="LaButti K."/>
            <person name="Andreopoulos B."/>
            <person name="Lipzen A."/>
            <person name="Chen C."/>
            <person name="Yan M."/>
            <person name="Daum C."/>
            <person name="Ng V."/>
            <person name="Clum A."/>
            <person name="Steindorff A."/>
            <person name="Ohm R.A."/>
            <person name="Martin F."/>
            <person name="Silar P."/>
            <person name="Natvig D.O."/>
            <person name="Lalanne C."/>
            <person name="Gautier V."/>
            <person name="Ament-Velasquez S.L."/>
            <person name="Kruys A."/>
            <person name="Hutchinson M.I."/>
            <person name="Powell A.J."/>
            <person name="Barry K."/>
            <person name="Miller A.N."/>
            <person name="Grigoriev I.V."/>
            <person name="Debuchy R."/>
            <person name="Gladieux P."/>
            <person name="Hiltunen Thoren M."/>
            <person name="Johannesson H."/>
        </authorList>
    </citation>
    <scope>NUCLEOTIDE SEQUENCE</scope>
    <source>
        <strain evidence="2">CBS 314.62</strain>
    </source>
</reference>
<proteinExistence type="predicted"/>
<dbReference type="EMBL" id="JAULSO010000001">
    <property type="protein sequence ID" value="KAK3692038.1"/>
    <property type="molecule type" value="Genomic_DNA"/>
</dbReference>
<gene>
    <name evidence="2" type="ORF">B0T22DRAFT_1873</name>
</gene>
<keyword evidence="3" id="KW-1185">Reference proteome</keyword>
<sequence length="153" mass="17241">MAGADGPCAVREHWRCTMRDGDIREKLRLFDLFCFVAVLLGLGQPRYVGTYTRSADAVRCGAVRRVIFRSRRVADFQNLARLHGRAAVHRAIANWRMRIQKEARETPGSDELAQSRLIDFGSFQKQTLESNPNPNSSSDQDAVESIWGPGCPY</sequence>
<protein>
    <submittedName>
        <fullName evidence="2">Uncharacterized protein</fullName>
    </submittedName>
</protein>
<organism evidence="2 3">
    <name type="scientific">Podospora appendiculata</name>
    <dbReference type="NCBI Taxonomy" id="314037"/>
    <lineage>
        <taxon>Eukaryota</taxon>
        <taxon>Fungi</taxon>
        <taxon>Dikarya</taxon>
        <taxon>Ascomycota</taxon>
        <taxon>Pezizomycotina</taxon>
        <taxon>Sordariomycetes</taxon>
        <taxon>Sordariomycetidae</taxon>
        <taxon>Sordariales</taxon>
        <taxon>Podosporaceae</taxon>
        <taxon>Podospora</taxon>
    </lineage>
</organism>
<dbReference type="Proteomes" id="UP001270362">
    <property type="component" value="Unassembled WGS sequence"/>
</dbReference>
<dbReference type="AlphaFoldDB" id="A0AAE0XEI5"/>
<name>A0AAE0XEI5_9PEZI</name>
<comment type="caution">
    <text evidence="2">The sequence shown here is derived from an EMBL/GenBank/DDBJ whole genome shotgun (WGS) entry which is preliminary data.</text>
</comment>
<evidence type="ECO:0000313" key="2">
    <source>
        <dbReference type="EMBL" id="KAK3692038.1"/>
    </source>
</evidence>
<evidence type="ECO:0000256" key="1">
    <source>
        <dbReference type="SAM" id="MobiDB-lite"/>
    </source>
</evidence>
<accession>A0AAE0XEI5</accession>
<reference evidence="2" key="2">
    <citation type="submission" date="2023-06" db="EMBL/GenBank/DDBJ databases">
        <authorList>
            <consortium name="Lawrence Berkeley National Laboratory"/>
            <person name="Haridas S."/>
            <person name="Hensen N."/>
            <person name="Bonometti L."/>
            <person name="Westerberg I."/>
            <person name="Brannstrom I.O."/>
            <person name="Guillou S."/>
            <person name="Cros-Aarteil S."/>
            <person name="Calhoun S."/>
            <person name="Kuo A."/>
            <person name="Mondo S."/>
            <person name="Pangilinan J."/>
            <person name="Riley R."/>
            <person name="Labutti K."/>
            <person name="Andreopoulos B."/>
            <person name="Lipzen A."/>
            <person name="Chen C."/>
            <person name="Yanf M."/>
            <person name="Daum C."/>
            <person name="Ng V."/>
            <person name="Clum A."/>
            <person name="Steindorff A."/>
            <person name="Ohm R."/>
            <person name="Martin F."/>
            <person name="Silar P."/>
            <person name="Natvig D."/>
            <person name="Lalanne C."/>
            <person name="Gautier V."/>
            <person name="Ament-Velasquez S.L."/>
            <person name="Kruys A."/>
            <person name="Hutchinson M.I."/>
            <person name="Powell A.J."/>
            <person name="Barry K."/>
            <person name="Miller A.N."/>
            <person name="Grigoriev I.V."/>
            <person name="Debuchy R."/>
            <person name="Gladieux P."/>
            <person name="Thoren M.H."/>
            <person name="Johannesson H."/>
        </authorList>
    </citation>
    <scope>NUCLEOTIDE SEQUENCE</scope>
    <source>
        <strain evidence="2">CBS 314.62</strain>
    </source>
</reference>
<evidence type="ECO:0000313" key="3">
    <source>
        <dbReference type="Proteomes" id="UP001270362"/>
    </source>
</evidence>